<gene>
    <name evidence="2" type="ORF">Syun_014058</name>
</gene>
<reference evidence="2 3" key="1">
    <citation type="submission" date="2024-01" db="EMBL/GenBank/DDBJ databases">
        <title>Genome assemblies of Stephania.</title>
        <authorList>
            <person name="Yang L."/>
        </authorList>
    </citation>
    <scope>NUCLEOTIDE SEQUENCE [LARGE SCALE GENOMIC DNA]</scope>
    <source>
        <strain evidence="2">YNDBR</strain>
        <tissue evidence="2">Leaf</tissue>
    </source>
</reference>
<feature type="compositionally biased region" description="Polar residues" evidence="1">
    <location>
        <begin position="34"/>
        <end position="46"/>
    </location>
</feature>
<evidence type="ECO:0000313" key="3">
    <source>
        <dbReference type="Proteomes" id="UP001420932"/>
    </source>
</evidence>
<keyword evidence="3" id="KW-1185">Reference proteome</keyword>
<accession>A0AAP0JIK3</accession>
<name>A0AAP0JIK3_9MAGN</name>
<evidence type="ECO:0000256" key="1">
    <source>
        <dbReference type="SAM" id="MobiDB-lite"/>
    </source>
</evidence>
<evidence type="ECO:0000313" key="2">
    <source>
        <dbReference type="EMBL" id="KAK9134728.1"/>
    </source>
</evidence>
<dbReference type="Proteomes" id="UP001420932">
    <property type="component" value="Unassembled WGS sequence"/>
</dbReference>
<feature type="region of interest" description="Disordered" evidence="1">
    <location>
        <begin position="1"/>
        <end position="54"/>
    </location>
</feature>
<comment type="caution">
    <text evidence="2">The sequence shown here is derived from an EMBL/GenBank/DDBJ whole genome shotgun (WGS) entry which is preliminary data.</text>
</comment>
<organism evidence="2 3">
    <name type="scientific">Stephania yunnanensis</name>
    <dbReference type="NCBI Taxonomy" id="152371"/>
    <lineage>
        <taxon>Eukaryota</taxon>
        <taxon>Viridiplantae</taxon>
        <taxon>Streptophyta</taxon>
        <taxon>Embryophyta</taxon>
        <taxon>Tracheophyta</taxon>
        <taxon>Spermatophyta</taxon>
        <taxon>Magnoliopsida</taxon>
        <taxon>Ranunculales</taxon>
        <taxon>Menispermaceae</taxon>
        <taxon>Menispermoideae</taxon>
        <taxon>Cissampelideae</taxon>
        <taxon>Stephania</taxon>
    </lineage>
</organism>
<proteinExistence type="predicted"/>
<dbReference type="EMBL" id="JBBNAF010000006">
    <property type="protein sequence ID" value="KAK9134728.1"/>
    <property type="molecule type" value="Genomic_DNA"/>
</dbReference>
<sequence>MESLKSCEDPQQMTDAHSDDSISSKSHKRDSDAQPMSKQRLISTPHTLGHSVRK</sequence>
<dbReference type="AlphaFoldDB" id="A0AAP0JIK3"/>
<protein>
    <submittedName>
        <fullName evidence="2">Uncharacterized protein</fullName>
    </submittedName>
</protein>